<dbReference type="InterPro" id="IPR013783">
    <property type="entry name" value="Ig-like_fold"/>
</dbReference>
<dbReference type="PRINTS" id="PR00133">
    <property type="entry name" value="GLHYDRLASE3"/>
</dbReference>
<dbReference type="GO" id="GO:0030245">
    <property type="term" value="P:cellulose catabolic process"/>
    <property type="evidence" value="ECO:0007669"/>
    <property type="project" value="UniProtKB-UniPathway"/>
</dbReference>
<organism evidence="12 13">
    <name type="scientific">Fusarium ambrosium</name>
    <dbReference type="NCBI Taxonomy" id="131363"/>
    <lineage>
        <taxon>Eukaryota</taxon>
        <taxon>Fungi</taxon>
        <taxon>Dikarya</taxon>
        <taxon>Ascomycota</taxon>
        <taxon>Pezizomycotina</taxon>
        <taxon>Sordariomycetes</taxon>
        <taxon>Hypocreomycetidae</taxon>
        <taxon>Hypocreales</taxon>
        <taxon>Nectriaceae</taxon>
        <taxon>Fusarium</taxon>
        <taxon>Fusarium solani species complex</taxon>
    </lineage>
</organism>
<evidence type="ECO:0000259" key="11">
    <source>
        <dbReference type="PROSITE" id="PS51820"/>
    </source>
</evidence>
<keyword evidence="7 10" id="KW-0119">Carbohydrate metabolism</keyword>
<keyword evidence="8 10" id="KW-0326">Glycosidase</keyword>
<dbReference type="InterPro" id="IPR002772">
    <property type="entry name" value="Glyco_hydro_3_C"/>
</dbReference>
<gene>
    <name evidence="12" type="ORF">CDV31_008459</name>
</gene>
<reference evidence="12 13" key="1">
    <citation type="submission" date="2017-06" db="EMBL/GenBank/DDBJ databases">
        <title>Cmopartive genomic analysis of Ambrosia Fusariam Clade fungi.</title>
        <authorList>
            <person name="Stajich J.E."/>
            <person name="Carrillo J."/>
            <person name="Kijimoto T."/>
            <person name="Eskalen A."/>
            <person name="O'Donnell K."/>
            <person name="Kasson M."/>
        </authorList>
    </citation>
    <scope>NUCLEOTIDE SEQUENCE [LARGE SCALE GENOMIC DNA]</scope>
    <source>
        <strain evidence="12 13">NRRL 20438</strain>
    </source>
</reference>
<protein>
    <recommendedName>
        <fullName evidence="4 10">beta-glucosidase</fullName>
        <ecNumber evidence="4 10">3.2.1.21</ecNumber>
    </recommendedName>
</protein>
<dbReference type="SUPFAM" id="SSF51445">
    <property type="entry name" value="(Trans)glycosidases"/>
    <property type="match status" value="1"/>
</dbReference>
<name>A0A428U052_9HYPO</name>
<dbReference type="Pfam" id="PF00933">
    <property type="entry name" value="Glyco_hydro_3"/>
    <property type="match status" value="1"/>
</dbReference>
<dbReference type="InterPro" id="IPR026891">
    <property type="entry name" value="Fn3-like"/>
</dbReference>
<comment type="catalytic activity">
    <reaction evidence="1 10">
        <text>Hydrolysis of terminal, non-reducing beta-D-glucosyl residues with release of beta-D-glucose.</text>
        <dbReference type="EC" id="3.2.1.21"/>
    </reaction>
</comment>
<dbReference type="Gene3D" id="2.60.120.260">
    <property type="entry name" value="Galactose-binding domain-like"/>
    <property type="match status" value="1"/>
</dbReference>
<evidence type="ECO:0000256" key="10">
    <source>
        <dbReference type="RuleBase" id="RU361161"/>
    </source>
</evidence>
<dbReference type="PANTHER" id="PTHR42715:SF3">
    <property type="entry name" value="BETA-GLUCOSIDASE B-RELATED"/>
    <property type="match status" value="1"/>
</dbReference>
<dbReference type="Gene3D" id="2.60.40.10">
    <property type="entry name" value="Immunoglobulins"/>
    <property type="match status" value="1"/>
</dbReference>
<dbReference type="PROSITE" id="PS51820">
    <property type="entry name" value="PA14"/>
    <property type="match status" value="1"/>
</dbReference>
<evidence type="ECO:0000313" key="12">
    <source>
        <dbReference type="EMBL" id="RSM07679.1"/>
    </source>
</evidence>
<dbReference type="EMBL" id="NIZV01000112">
    <property type="protein sequence ID" value="RSM07679.1"/>
    <property type="molecule type" value="Genomic_DNA"/>
</dbReference>
<dbReference type="Pfam" id="PF01915">
    <property type="entry name" value="Glyco_hydro_3_C"/>
    <property type="match status" value="1"/>
</dbReference>
<dbReference type="InterPro" id="IPR037524">
    <property type="entry name" value="PA14/GLEYA"/>
</dbReference>
<dbReference type="UniPathway" id="UPA00696"/>
<dbReference type="FunFam" id="2.60.40.10:FF:000495">
    <property type="entry name" value="Periplasmic beta-glucosidase"/>
    <property type="match status" value="1"/>
</dbReference>
<evidence type="ECO:0000256" key="1">
    <source>
        <dbReference type="ARBA" id="ARBA00000448"/>
    </source>
</evidence>
<dbReference type="InterPro" id="IPR017853">
    <property type="entry name" value="GH"/>
</dbReference>
<dbReference type="InterPro" id="IPR011658">
    <property type="entry name" value="PA14_dom"/>
</dbReference>
<evidence type="ECO:0000256" key="9">
    <source>
        <dbReference type="ARBA" id="ARBA00023326"/>
    </source>
</evidence>
<comment type="similarity">
    <text evidence="3 10">Belongs to the glycosyl hydrolase 3 family.</text>
</comment>
<keyword evidence="9 10" id="KW-0624">Polysaccharide degradation</keyword>
<dbReference type="InterPro" id="IPR001764">
    <property type="entry name" value="Glyco_hydro_3_N"/>
</dbReference>
<evidence type="ECO:0000313" key="13">
    <source>
        <dbReference type="Proteomes" id="UP000288429"/>
    </source>
</evidence>
<dbReference type="Pfam" id="PF14310">
    <property type="entry name" value="Fn3-like"/>
    <property type="match status" value="1"/>
</dbReference>
<dbReference type="Gene3D" id="3.40.50.1700">
    <property type="entry name" value="Glycoside hydrolase family 3 C-terminal domain"/>
    <property type="match status" value="1"/>
</dbReference>
<keyword evidence="6" id="KW-0325">Glycoprotein</keyword>
<dbReference type="AlphaFoldDB" id="A0A428U052"/>
<dbReference type="PANTHER" id="PTHR42715">
    <property type="entry name" value="BETA-GLUCOSIDASE"/>
    <property type="match status" value="1"/>
</dbReference>
<evidence type="ECO:0000256" key="4">
    <source>
        <dbReference type="ARBA" id="ARBA00012744"/>
    </source>
</evidence>
<dbReference type="SMART" id="SM01217">
    <property type="entry name" value="Fn3_like"/>
    <property type="match status" value="1"/>
</dbReference>
<accession>A0A428U052</accession>
<comment type="pathway">
    <text evidence="2 10">Glycan metabolism; cellulose degradation.</text>
</comment>
<dbReference type="InterPro" id="IPR050288">
    <property type="entry name" value="Cellulose_deg_GH3"/>
</dbReference>
<dbReference type="PROSITE" id="PS00775">
    <property type="entry name" value="GLYCOSYL_HYDROL_F3"/>
    <property type="match status" value="1"/>
</dbReference>
<evidence type="ECO:0000256" key="7">
    <source>
        <dbReference type="ARBA" id="ARBA00023277"/>
    </source>
</evidence>
<proteinExistence type="inferred from homology"/>
<evidence type="ECO:0000256" key="5">
    <source>
        <dbReference type="ARBA" id="ARBA00022801"/>
    </source>
</evidence>
<evidence type="ECO:0000256" key="2">
    <source>
        <dbReference type="ARBA" id="ARBA00004987"/>
    </source>
</evidence>
<dbReference type="InterPro" id="IPR019800">
    <property type="entry name" value="Glyco_hydro_3_AS"/>
</dbReference>
<dbReference type="InterPro" id="IPR036962">
    <property type="entry name" value="Glyco_hydro_3_N_sf"/>
</dbReference>
<comment type="caution">
    <text evidence="12">The sequence shown here is derived from an EMBL/GenBank/DDBJ whole genome shotgun (WGS) entry which is preliminary data.</text>
</comment>
<keyword evidence="13" id="KW-1185">Reference proteome</keyword>
<evidence type="ECO:0000256" key="6">
    <source>
        <dbReference type="ARBA" id="ARBA00023180"/>
    </source>
</evidence>
<dbReference type="Gene3D" id="3.20.20.300">
    <property type="entry name" value="Glycoside hydrolase, family 3, N-terminal domain"/>
    <property type="match status" value="1"/>
</dbReference>
<dbReference type="SUPFAM" id="SSF52279">
    <property type="entry name" value="Beta-D-glucan exohydrolase, C-terminal domain"/>
    <property type="match status" value="1"/>
</dbReference>
<keyword evidence="5 10" id="KW-0378">Hydrolase</keyword>
<dbReference type="EC" id="3.2.1.21" evidence="4 10"/>
<evidence type="ECO:0000256" key="8">
    <source>
        <dbReference type="ARBA" id="ARBA00023295"/>
    </source>
</evidence>
<dbReference type="GO" id="GO:0008422">
    <property type="term" value="F:beta-glucosidase activity"/>
    <property type="evidence" value="ECO:0007669"/>
    <property type="project" value="UniProtKB-EC"/>
</dbReference>
<sequence length="841" mass="93024">MAPRNNPDVDELLSKLTLNEKISLLSAVDWWRTPIIEREGVFVPHLKTTDGPNGARGESYVSGIKAACFPCGTSLGSTFDVDLARQVGVEIAKEAKTKAANILLGPTLNMIRSPLGGRNYETYSEDPVVLGLLAAAFSATPKHFVANDAENRRRFLSCEVDEQTLRELYLLPFQYVMKLAAPKCFMTSYNKVNGTYVGEDRRLCTDVLRGEWGFKGLVMSDWTGTYSTAEAINAGLDLEMPGPTKWRGEKLQNAVKEGLVTEDTINTSARRVLALASALGRWESPDEPPEVALDNPERDAFIAAGGADGMVLLKNQNNLLPLPDRSSVAMIGQFASVASLGGGGSARVDAIRTISPIKGMQSLGHTTNHAQGVPVFGALPHAPLDVVFPCGSDEHSDTPVKLEWFNSSIIGQNPAYTEHSLLPEYMIKERWPDSLARDYSVRMTYDIKPSTTGRHHFSIITTGVAKCFIDNELLFTREQEKDMIAESFYFFKSKIERRFDFDMEAGRRYAIRVEIWGTEKEVLHAPPLNGHLFQGTSLRFHEHIDIPGRIEHACEAARRSDYAIVCVGTTNEIESEGFDRETMSYLSGENDMIKAVTEANPKTIVVSFSGSPMDMSPFIDSVPAVIQAWFPGQECGHSVARILSGVVNPSGRLPLSWPRRLEDNPSHGNFPVDKNDIIRYQEGLDVGYRWYDRRESPEPLFPFGFGLSYTTFSISNVNISGSSSLKSPDNTVKVIFKVSNTGRRAGKVVVQFYIQYPNITIGRRRPVKELKAFVKVHLEEGETKDVSVLLDKYAVSFYDADAKCWRAIGGDYVVHVGQSAVDVGGETKISVAKEGFTWNGL</sequence>
<dbReference type="Pfam" id="PF07691">
    <property type="entry name" value="PA14"/>
    <property type="match status" value="1"/>
</dbReference>
<feature type="domain" description="PA14" evidence="11">
    <location>
        <begin position="395"/>
        <end position="557"/>
    </location>
</feature>
<dbReference type="Proteomes" id="UP000288429">
    <property type="component" value="Unassembled WGS sequence"/>
</dbReference>
<dbReference type="InterPro" id="IPR036881">
    <property type="entry name" value="Glyco_hydro_3_C_sf"/>
</dbReference>
<evidence type="ECO:0000256" key="3">
    <source>
        <dbReference type="ARBA" id="ARBA00005336"/>
    </source>
</evidence>